<evidence type="ECO:0000256" key="7">
    <source>
        <dbReference type="ARBA" id="ARBA00023002"/>
    </source>
</evidence>
<evidence type="ECO:0000256" key="13">
    <source>
        <dbReference type="SAM" id="Phobius"/>
    </source>
</evidence>
<evidence type="ECO:0008006" key="16">
    <source>
        <dbReference type="Google" id="ProtNLM"/>
    </source>
</evidence>
<evidence type="ECO:0000256" key="3">
    <source>
        <dbReference type="ARBA" id="ARBA00022617"/>
    </source>
</evidence>
<keyword evidence="6 13" id="KW-1133">Transmembrane helix</keyword>
<comment type="subcellular location">
    <subcellularLocation>
        <location evidence="1">Membrane</location>
        <topology evidence="1">Single-pass membrane protein</topology>
    </subcellularLocation>
</comment>
<dbReference type="InterPro" id="IPR036396">
    <property type="entry name" value="Cyt_P450_sf"/>
</dbReference>
<evidence type="ECO:0000256" key="10">
    <source>
        <dbReference type="ARBA" id="ARBA00023136"/>
    </source>
</evidence>
<dbReference type="InterPro" id="IPR050665">
    <property type="entry name" value="Cytochrome_P450_Monooxygen"/>
</dbReference>
<evidence type="ECO:0000313" key="14">
    <source>
        <dbReference type="EMBL" id="EPS58338.1"/>
    </source>
</evidence>
<dbReference type="PRINTS" id="PR00463">
    <property type="entry name" value="EP450I"/>
</dbReference>
<comment type="caution">
    <text evidence="14">The sequence shown here is derived from an EMBL/GenBank/DDBJ whole genome shotgun (WGS) entry which is preliminary data.</text>
</comment>
<evidence type="ECO:0000256" key="1">
    <source>
        <dbReference type="ARBA" id="ARBA00004167"/>
    </source>
</evidence>
<evidence type="ECO:0000313" key="15">
    <source>
        <dbReference type="Proteomes" id="UP000015453"/>
    </source>
</evidence>
<comment type="similarity">
    <text evidence="2 12">Belongs to the cytochrome P450 family.</text>
</comment>
<keyword evidence="4 13" id="KW-0812">Transmembrane</keyword>
<dbReference type="InterPro" id="IPR001128">
    <property type="entry name" value="Cyt_P450"/>
</dbReference>
<keyword evidence="3 11" id="KW-0349">Heme</keyword>
<protein>
    <recommendedName>
        <fullName evidence="16">Cytochrome P450</fullName>
    </recommendedName>
</protein>
<proteinExistence type="inferred from homology"/>
<organism evidence="14 15">
    <name type="scientific">Genlisea aurea</name>
    <dbReference type="NCBI Taxonomy" id="192259"/>
    <lineage>
        <taxon>Eukaryota</taxon>
        <taxon>Viridiplantae</taxon>
        <taxon>Streptophyta</taxon>
        <taxon>Embryophyta</taxon>
        <taxon>Tracheophyta</taxon>
        <taxon>Spermatophyta</taxon>
        <taxon>Magnoliopsida</taxon>
        <taxon>eudicotyledons</taxon>
        <taxon>Gunneridae</taxon>
        <taxon>Pentapetalae</taxon>
        <taxon>asterids</taxon>
        <taxon>lamiids</taxon>
        <taxon>Lamiales</taxon>
        <taxon>Lentibulariaceae</taxon>
        <taxon>Genlisea</taxon>
    </lineage>
</organism>
<evidence type="ECO:0000256" key="8">
    <source>
        <dbReference type="ARBA" id="ARBA00023004"/>
    </source>
</evidence>
<evidence type="ECO:0000256" key="2">
    <source>
        <dbReference type="ARBA" id="ARBA00010617"/>
    </source>
</evidence>
<sequence>GAEIFLSLLSGGFLLILLWFFDNLILNPRKLRSRLVKQGIRGPDPAVFLGNIPEIKRISQTSEKKKSKEITHAWFADVFPHLDKWRKTFGPTFLYSTGNIQFLCITDPEMVKEISLHTSLNIGKPSYLSTDRGPLLGNGIFSSNGAYWSHQRKIIAPEFYLDKVKRMVKLMADSTLDMMKTWEKKAENRNGCRVDEDLRSLSGDIISRACFGRSYAQGEQIFHKIQALQNLMSGCSIGVPGLRHIPNKRNLEIRKLAREVDKMVLEVIRSRSNEDDDDKNLLRTILLAAAENYEDENGRPATIDKNRFVVDNCKNMYLAGHETVAISSSWCLMILAAYPDWQARVRDEVLEVCGSEVPTADMLRKMKLLTMVIQETLRLYPPVAYVVREALRDVSVGGITIPRGINIQIPIPSIHEHEGLWGPDSRSFRPERFAGGISSACRMPYGFMPFGVGSRTCLGQNFAVAELKVVVSIVLSRFRLSLGSDYEHSPPEFRLMIQPKDGVRLVLEKL</sequence>
<keyword evidence="5 11" id="KW-0479">Metal-binding</keyword>
<dbReference type="PRINTS" id="PR00385">
    <property type="entry name" value="P450"/>
</dbReference>
<evidence type="ECO:0000256" key="6">
    <source>
        <dbReference type="ARBA" id="ARBA00022989"/>
    </source>
</evidence>
<gene>
    <name evidence="14" type="ORF">M569_16477</name>
</gene>
<evidence type="ECO:0000256" key="11">
    <source>
        <dbReference type="PIRSR" id="PIRSR602401-1"/>
    </source>
</evidence>
<dbReference type="GO" id="GO:0004497">
    <property type="term" value="F:monooxygenase activity"/>
    <property type="evidence" value="ECO:0007669"/>
    <property type="project" value="UniProtKB-KW"/>
</dbReference>
<feature type="transmembrane region" description="Helical" evidence="13">
    <location>
        <begin position="6"/>
        <end position="26"/>
    </location>
</feature>
<keyword evidence="10 13" id="KW-0472">Membrane</keyword>
<dbReference type="GO" id="GO:0005506">
    <property type="term" value="F:iron ion binding"/>
    <property type="evidence" value="ECO:0007669"/>
    <property type="project" value="InterPro"/>
</dbReference>
<dbReference type="EMBL" id="AUSU01009314">
    <property type="protein sequence ID" value="EPS58338.1"/>
    <property type="molecule type" value="Genomic_DNA"/>
</dbReference>
<evidence type="ECO:0000256" key="5">
    <source>
        <dbReference type="ARBA" id="ARBA00022723"/>
    </source>
</evidence>
<dbReference type="GO" id="GO:0016020">
    <property type="term" value="C:membrane"/>
    <property type="evidence" value="ECO:0007669"/>
    <property type="project" value="UniProtKB-SubCell"/>
</dbReference>
<dbReference type="PANTHER" id="PTHR24282">
    <property type="entry name" value="CYTOCHROME P450 FAMILY MEMBER"/>
    <property type="match status" value="1"/>
</dbReference>
<keyword evidence="9 12" id="KW-0503">Monooxygenase</keyword>
<feature type="binding site" description="axial binding residue" evidence="11">
    <location>
        <position position="457"/>
    </location>
    <ligand>
        <name>heme</name>
        <dbReference type="ChEBI" id="CHEBI:30413"/>
    </ligand>
    <ligandPart>
        <name>Fe</name>
        <dbReference type="ChEBI" id="CHEBI:18248"/>
    </ligandPart>
</feature>
<dbReference type="Proteomes" id="UP000015453">
    <property type="component" value="Unassembled WGS sequence"/>
</dbReference>
<dbReference type="PROSITE" id="PS00086">
    <property type="entry name" value="CYTOCHROME_P450"/>
    <property type="match status" value="1"/>
</dbReference>
<dbReference type="Gene3D" id="1.10.630.10">
    <property type="entry name" value="Cytochrome P450"/>
    <property type="match status" value="1"/>
</dbReference>
<feature type="non-terminal residue" evidence="14">
    <location>
        <position position="1"/>
    </location>
</feature>
<dbReference type="InterPro" id="IPR017972">
    <property type="entry name" value="Cyt_P450_CS"/>
</dbReference>
<evidence type="ECO:0000256" key="9">
    <source>
        <dbReference type="ARBA" id="ARBA00023033"/>
    </source>
</evidence>
<reference evidence="14 15" key="1">
    <citation type="journal article" date="2013" name="BMC Genomics">
        <title>The miniature genome of a carnivorous plant Genlisea aurea contains a low number of genes and short non-coding sequences.</title>
        <authorList>
            <person name="Leushkin E.V."/>
            <person name="Sutormin R.A."/>
            <person name="Nabieva E.R."/>
            <person name="Penin A.A."/>
            <person name="Kondrashov A.S."/>
            <person name="Logacheva M.D."/>
        </authorList>
    </citation>
    <scope>NUCLEOTIDE SEQUENCE [LARGE SCALE GENOMIC DNA]</scope>
</reference>
<dbReference type="Pfam" id="PF00067">
    <property type="entry name" value="p450"/>
    <property type="match status" value="1"/>
</dbReference>
<accession>S8D6T8</accession>
<dbReference type="InterPro" id="IPR002401">
    <property type="entry name" value="Cyt_P450_E_grp-I"/>
</dbReference>
<name>S8D6T8_9LAMI</name>
<dbReference type="SUPFAM" id="SSF48264">
    <property type="entry name" value="Cytochrome P450"/>
    <property type="match status" value="1"/>
</dbReference>
<dbReference type="PANTHER" id="PTHR24282:SF260">
    <property type="entry name" value="CYTOCHROME P450 714C2-LIKE"/>
    <property type="match status" value="1"/>
</dbReference>
<keyword evidence="7 12" id="KW-0560">Oxidoreductase</keyword>
<dbReference type="OrthoDB" id="1470350at2759"/>
<dbReference type="AlphaFoldDB" id="S8D6T8"/>
<dbReference type="GO" id="GO:0020037">
    <property type="term" value="F:heme binding"/>
    <property type="evidence" value="ECO:0007669"/>
    <property type="project" value="InterPro"/>
</dbReference>
<dbReference type="GO" id="GO:0016705">
    <property type="term" value="F:oxidoreductase activity, acting on paired donors, with incorporation or reduction of molecular oxygen"/>
    <property type="evidence" value="ECO:0007669"/>
    <property type="project" value="InterPro"/>
</dbReference>
<evidence type="ECO:0000256" key="4">
    <source>
        <dbReference type="ARBA" id="ARBA00022692"/>
    </source>
</evidence>
<evidence type="ECO:0000256" key="12">
    <source>
        <dbReference type="RuleBase" id="RU000461"/>
    </source>
</evidence>
<keyword evidence="8 11" id="KW-0408">Iron</keyword>
<keyword evidence="15" id="KW-1185">Reference proteome</keyword>
<comment type="cofactor">
    <cofactor evidence="11">
        <name>heme</name>
        <dbReference type="ChEBI" id="CHEBI:30413"/>
    </cofactor>
</comment>